<feature type="region of interest" description="Disordered" evidence="3">
    <location>
        <begin position="1803"/>
        <end position="1849"/>
    </location>
</feature>
<feature type="repeat" description="ANK" evidence="2">
    <location>
        <begin position="1344"/>
        <end position="1376"/>
    </location>
</feature>
<accession>A0A8J5TS41</accession>
<feature type="repeat" description="ANK" evidence="2">
    <location>
        <begin position="1019"/>
        <end position="1052"/>
    </location>
</feature>
<evidence type="ECO:0000313" key="5">
    <source>
        <dbReference type="EMBL" id="KAG7412415.1"/>
    </source>
</evidence>
<comment type="caution">
    <text evidence="5">The sequence shown here is derived from an EMBL/GenBank/DDBJ whole genome shotgun (WGS) entry which is preliminary data.</text>
</comment>
<evidence type="ECO:0000256" key="2">
    <source>
        <dbReference type="PROSITE-ProRule" id="PRU00023"/>
    </source>
</evidence>
<dbReference type="PANTHER" id="PTHR24198">
    <property type="entry name" value="ANKYRIN REPEAT AND PROTEIN KINASE DOMAIN-CONTAINING PROTEIN"/>
    <property type="match status" value="1"/>
</dbReference>
<protein>
    <submittedName>
        <fullName evidence="5">Ankyrin-3</fullName>
    </submittedName>
</protein>
<feature type="region of interest" description="Disordered" evidence="3">
    <location>
        <begin position="1"/>
        <end position="67"/>
    </location>
</feature>
<sequence length="1849" mass="205237">MSDSGSDSGSPSDNSVPCRRPSVQRQDENEFKQIDGAEDIKEQTEESGENAEEAVSDSNLSTAAEAETKDEALQLVWQELSSDSDTGDQATEARLIDFIVIPGVYGDWRDKDFGPSPGSGSSAWVTQFAEEGWEKPKNPQSSCRVFRFEYNPSEIFSGHRSREAIHRVALRLLNGLRLKRSEESKKRLIYFISHDIGGTIVKDALVTASLDRSSWQDISEMTRVLIFNGCPHRQRDTADLETRLASFLYENYTQDSGKPRPSAASISGLTKAIIQVNGLFITSHIALRSWIMNLHSHGENSNGGFDAYCATLGIPLERTLTAPTGTDYSPLTQYLAKIEPDVREPKESIRPRQYAQERKLLALASPIYPLRNKVEPNPLADLPDYQAWLSSPCPQILYLHGSHRVRDVAETVFYALENEATKVKRRANVLYFSFDRFDVRADSIRDMIATFLAQICNHHPRLGPAINRLCSQIENERGWTETDLIQFFEMFRISAEVEQTMIVINHFDECTKGSRKRFLDHITDKYHNDETPWKIVVTSHEPGALTEELSGPFCVPVDISSGELGDLDVNSFESDIQALISSRGDLTFREEQIRTELRFTEKLDPPVRHILLEQLRVRDEWPDEISTDVTFGSLNLTQQGDDSDKIMVSVLHAVLKRYPDQDSLECLLSWLLYAVRPLTIWELATIISFSDERECSKVSPSFIAVDRLVEKIKKDFAGILEVDHNEVRFKHPCLHEIMVNGDPSTQNAEEKDYLWNKIKGKAHKLIQSMCLDYLSRDCVQEYVRETFAIADSTTFQTPPFPDRTNLASYAIQAWTHHYSLSSPLPDISALSSKKDLVQTLAKAQWCLANPATRRSPCFQSLFPIFAGLGLPNVAEPLGSDDALRGLIEAASKAQKQVVEDLLGEYDFTPDETWEALKAASSSGHEVLMNNLLDKIEAKGKIPKDFEWPPVLIYRAANLGLEGFAERILSLGCPPDPDVEWRNETSMQASPLYQAACHGYTNTVRVLLKHGASMEYKSLSGRNPLHKAALEGHTETVKAILQESQVNIDCASESNFTPLYLAVLGGNHDTVKLLLEKRADPNMGISDSHTGDDPWTPLHAATDDGFMKCIRLLLDNGAKPNIPGPSGPPLHWAVTHARIDILDMLLEAGADPLSEVLKKPLIITSVGSELKGAGLGMLERLLELKLVVNCKDREGSTALTTLICSYASKTAGESVQRDKALRMLLDYGADPNLASDDMWTPLQYAVIVKQYNAVEILLEAGADPNIAFKENQAPLCSALEQPKIARLLLEKGANPNVSFSVGFTPLTYAACFGYQEAVEALLEYGATVDLEYGFGVEEPLNDWLKGWTPLMCATFRGHHGIVRMLAEAGAEMHRRDKETGRSIVDLAIVGGTLSTILEFPSRIDLNATASNGLGVLHYRDLKIQDLKRLVNAGADIDIGAGERPTPLQVYADCDFEKVQYIVKRGANVNSLSPHHGSPLHQACRASRFDIIKFLVEHGANVNATEDFLGTPLQALFLAQSPNDALEHESMVRYLLSGHESAHADITVKAGVWGYAINSAAFGSLPPVINLILDQEHATVNVEDDMGRMPIHLAACNGLANFEAILERGGDIYAKDKQGRTPLHWAAQTGKLQVVKKIISLMGDKLDIDVPDIDGWTPLCWAPRHSLTLLKPENAGEPSLSADVVRLLIEHGAKTDLIIKQGEETWTPLSIAHYHGSDPDVISLLDSRVSMDKDNNEDTAEETEKKVKAAAKKGIQQENACCDYCLSRIYGLYWGCETCKWLCLCDKCYQHADILHPVHGDFTRKGEEEYEEGEDEVSATTTSGSSDTYSNSDSDSDSNHSEAEEDNEDSS</sequence>
<feature type="compositionally biased region" description="Low complexity" evidence="3">
    <location>
        <begin position="1"/>
        <end position="15"/>
    </location>
</feature>
<feature type="compositionally biased region" description="Basic and acidic residues" evidence="3">
    <location>
        <begin position="25"/>
        <end position="44"/>
    </location>
</feature>
<proteinExistence type="predicted"/>
<feature type="repeat" description="ANK" evidence="2">
    <location>
        <begin position="1473"/>
        <end position="1505"/>
    </location>
</feature>
<dbReference type="PANTHER" id="PTHR24198:SF165">
    <property type="entry name" value="ANKYRIN REPEAT-CONTAINING PROTEIN-RELATED"/>
    <property type="match status" value="1"/>
</dbReference>
<feature type="compositionally biased region" description="Low complexity" evidence="3">
    <location>
        <begin position="1816"/>
        <end position="1831"/>
    </location>
</feature>
<evidence type="ECO:0000259" key="4">
    <source>
        <dbReference type="Pfam" id="PF24883"/>
    </source>
</evidence>
<reference evidence="5" key="1">
    <citation type="submission" date="2021-04" db="EMBL/GenBank/DDBJ databases">
        <title>First draft genome resource for Brassicaceae pathogens Fusarium oxysporum f. sp. raphani and Fusarium oxysporum f. sp. rapae.</title>
        <authorList>
            <person name="Asai S."/>
        </authorList>
    </citation>
    <scope>NUCLEOTIDE SEQUENCE</scope>
    <source>
        <strain evidence="5">Tf1208</strain>
    </source>
</reference>
<dbReference type="InterPro" id="IPR002110">
    <property type="entry name" value="Ankyrin_rpt"/>
</dbReference>
<dbReference type="Pfam" id="PF24883">
    <property type="entry name" value="NPHP3_N"/>
    <property type="match status" value="1"/>
</dbReference>
<feature type="repeat" description="ANK" evidence="2">
    <location>
        <begin position="1092"/>
        <end position="1124"/>
    </location>
</feature>
<feature type="repeat" description="ANK" evidence="2">
    <location>
        <begin position="1616"/>
        <end position="1638"/>
    </location>
</feature>
<evidence type="ECO:0000313" key="6">
    <source>
        <dbReference type="Proteomes" id="UP000694050"/>
    </source>
</evidence>
<name>A0A8J5TS41_FUSOX</name>
<feature type="repeat" description="ANK" evidence="2">
    <location>
        <begin position="1124"/>
        <end position="1150"/>
    </location>
</feature>
<feature type="domain" description="Nephrocystin 3-like N-terminal" evidence="4">
    <location>
        <begin position="382"/>
        <end position="539"/>
    </location>
</feature>
<dbReference type="Pfam" id="PF00023">
    <property type="entry name" value="Ank"/>
    <property type="match status" value="1"/>
</dbReference>
<feature type="compositionally biased region" description="Acidic residues" evidence="3">
    <location>
        <begin position="1806"/>
        <end position="1815"/>
    </location>
</feature>
<dbReference type="EMBL" id="JAELUQ010000006">
    <property type="protein sequence ID" value="KAG7412415.1"/>
    <property type="molecule type" value="Genomic_DNA"/>
</dbReference>
<feature type="repeat" description="ANK" evidence="2">
    <location>
        <begin position="1053"/>
        <end position="1085"/>
    </location>
</feature>
<evidence type="ECO:0000256" key="3">
    <source>
        <dbReference type="SAM" id="MobiDB-lite"/>
    </source>
</evidence>
<evidence type="ECO:0000256" key="1">
    <source>
        <dbReference type="ARBA" id="ARBA00022737"/>
    </source>
</evidence>
<dbReference type="Pfam" id="PF12796">
    <property type="entry name" value="Ank_2"/>
    <property type="match status" value="6"/>
</dbReference>
<dbReference type="PROSITE" id="PS50297">
    <property type="entry name" value="ANK_REP_REGION"/>
    <property type="match status" value="10"/>
</dbReference>
<keyword evidence="2" id="KW-0040">ANK repeat</keyword>
<feature type="repeat" description="ANK" evidence="2">
    <location>
        <begin position="1300"/>
        <end position="1332"/>
    </location>
</feature>
<keyword evidence="1" id="KW-0677">Repeat</keyword>
<dbReference type="PROSITE" id="PS50088">
    <property type="entry name" value="ANK_REPEAT"/>
    <property type="match status" value="10"/>
</dbReference>
<gene>
    <name evidence="5" type="primary">ANK3-6</name>
    <name evidence="5" type="ORF">Forpe1208_v009525</name>
</gene>
<dbReference type="InterPro" id="IPR056884">
    <property type="entry name" value="NPHP3-like_N"/>
</dbReference>
<feature type="compositionally biased region" description="Acidic residues" evidence="3">
    <location>
        <begin position="45"/>
        <end position="55"/>
    </location>
</feature>
<feature type="repeat" description="ANK" evidence="2">
    <location>
        <begin position="1236"/>
        <end position="1268"/>
    </location>
</feature>
<dbReference type="Proteomes" id="UP000694050">
    <property type="component" value="Unassembled WGS sequence"/>
</dbReference>
<dbReference type="SMART" id="SM00248">
    <property type="entry name" value="ANK"/>
    <property type="match status" value="16"/>
</dbReference>
<organism evidence="5 6">
    <name type="scientific">Fusarium oxysporum f. sp. rapae</name>
    <dbReference type="NCBI Taxonomy" id="485398"/>
    <lineage>
        <taxon>Eukaryota</taxon>
        <taxon>Fungi</taxon>
        <taxon>Dikarya</taxon>
        <taxon>Ascomycota</taxon>
        <taxon>Pezizomycotina</taxon>
        <taxon>Sordariomycetes</taxon>
        <taxon>Hypocreomycetidae</taxon>
        <taxon>Hypocreales</taxon>
        <taxon>Nectriaceae</taxon>
        <taxon>Fusarium</taxon>
        <taxon>Fusarium oxysporum species complex</taxon>
    </lineage>
</organism>
<feature type="repeat" description="ANK" evidence="2">
    <location>
        <begin position="986"/>
        <end position="1018"/>
    </location>
</feature>